<proteinExistence type="predicted"/>
<dbReference type="AlphaFoldDB" id="A0A1F8GTS5"/>
<accession>A0A1F8GTS5</accession>
<dbReference type="Proteomes" id="UP000179047">
    <property type="component" value="Unassembled WGS sequence"/>
</dbReference>
<evidence type="ECO:0000256" key="1">
    <source>
        <dbReference type="PROSITE-ProRule" id="PRU00169"/>
    </source>
</evidence>
<feature type="modified residue" description="4-aspartylphosphate" evidence="1">
    <location>
        <position position="51"/>
    </location>
</feature>
<dbReference type="STRING" id="1802701.A3A33_03555"/>
<sequence length="148" mass="16309">MRILLVDDTLAHRRAGKRQLEALGHEVVALCDYTEAERMVETERFDAALIDLLMPAEPLTLGPDAVAKYVGVEIDVGFALMLALTMAGIPLVAVATDTNHHAHPASAMVDWFRKPMAINGAKVLIMHAPMCEDHTKNWGEILRRLTAE</sequence>
<dbReference type="GO" id="GO:0000160">
    <property type="term" value="P:phosphorelay signal transduction system"/>
    <property type="evidence" value="ECO:0007669"/>
    <property type="project" value="InterPro"/>
</dbReference>
<keyword evidence="1" id="KW-0597">Phosphoprotein</keyword>
<dbReference type="InterPro" id="IPR001789">
    <property type="entry name" value="Sig_transdc_resp-reg_receiver"/>
</dbReference>
<protein>
    <recommendedName>
        <fullName evidence="2">Response regulatory domain-containing protein</fullName>
    </recommendedName>
</protein>
<name>A0A1F8GTS5_9BACT</name>
<dbReference type="InterPro" id="IPR011006">
    <property type="entry name" value="CheY-like_superfamily"/>
</dbReference>
<dbReference type="SUPFAM" id="SSF52172">
    <property type="entry name" value="CheY-like"/>
    <property type="match status" value="1"/>
</dbReference>
<evidence type="ECO:0000313" key="3">
    <source>
        <dbReference type="EMBL" id="OGN28827.1"/>
    </source>
</evidence>
<feature type="domain" description="Response regulatory" evidence="2">
    <location>
        <begin position="2"/>
        <end position="129"/>
    </location>
</feature>
<organism evidence="3 4">
    <name type="scientific">Candidatus Yanofskybacteria bacterium RIFCSPLOWO2_01_FULL_49_25</name>
    <dbReference type="NCBI Taxonomy" id="1802701"/>
    <lineage>
        <taxon>Bacteria</taxon>
        <taxon>Candidatus Yanofskyibacteriota</taxon>
    </lineage>
</organism>
<dbReference type="PROSITE" id="PS50110">
    <property type="entry name" value="RESPONSE_REGULATORY"/>
    <property type="match status" value="1"/>
</dbReference>
<reference evidence="3 4" key="1">
    <citation type="journal article" date="2016" name="Nat. Commun.">
        <title>Thousands of microbial genomes shed light on interconnected biogeochemical processes in an aquifer system.</title>
        <authorList>
            <person name="Anantharaman K."/>
            <person name="Brown C.T."/>
            <person name="Hug L.A."/>
            <person name="Sharon I."/>
            <person name="Castelle C.J."/>
            <person name="Probst A.J."/>
            <person name="Thomas B.C."/>
            <person name="Singh A."/>
            <person name="Wilkins M.J."/>
            <person name="Karaoz U."/>
            <person name="Brodie E.L."/>
            <person name="Williams K.H."/>
            <person name="Hubbard S.S."/>
            <person name="Banfield J.F."/>
        </authorList>
    </citation>
    <scope>NUCLEOTIDE SEQUENCE [LARGE SCALE GENOMIC DNA]</scope>
</reference>
<comment type="caution">
    <text evidence="3">The sequence shown here is derived from an EMBL/GenBank/DDBJ whole genome shotgun (WGS) entry which is preliminary data.</text>
</comment>
<evidence type="ECO:0000313" key="4">
    <source>
        <dbReference type="Proteomes" id="UP000179047"/>
    </source>
</evidence>
<dbReference type="EMBL" id="MGKP01000012">
    <property type="protein sequence ID" value="OGN28827.1"/>
    <property type="molecule type" value="Genomic_DNA"/>
</dbReference>
<gene>
    <name evidence="3" type="ORF">A3A33_03555</name>
</gene>
<dbReference type="Gene3D" id="3.40.50.2300">
    <property type="match status" value="1"/>
</dbReference>
<evidence type="ECO:0000259" key="2">
    <source>
        <dbReference type="PROSITE" id="PS50110"/>
    </source>
</evidence>